<evidence type="ECO:0000256" key="4">
    <source>
        <dbReference type="ARBA" id="ARBA00022729"/>
    </source>
</evidence>
<dbReference type="PANTHER" id="PTHR42693:SF11">
    <property type="entry name" value="ARYLSULFATASE A"/>
    <property type="match status" value="1"/>
</dbReference>
<evidence type="ECO:0000259" key="9">
    <source>
        <dbReference type="Pfam" id="PF00884"/>
    </source>
</evidence>
<dbReference type="FunFam" id="3.40.720.10:FF:000023">
    <property type="entry name" value="Arylsulfatase A"/>
    <property type="match status" value="1"/>
</dbReference>
<dbReference type="PROSITE" id="PS00523">
    <property type="entry name" value="SULFATASE_1"/>
    <property type="match status" value="1"/>
</dbReference>
<dbReference type="Gene3D" id="3.40.720.10">
    <property type="entry name" value="Alkaline Phosphatase, subunit A"/>
    <property type="match status" value="1"/>
</dbReference>
<dbReference type="GO" id="GO:0046872">
    <property type="term" value="F:metal ion binding"/>
    <property type="evidence" value="ECO:0007669"/>
    <property type="project" value="UniProtKB-KW"/>
</dbReference>
<dbReference type="CDD" id="cd16026">
    <property type="entry name" value="GALNS_like"/>
    <property type="match status" value="1"/>
</dbReference>
<dbReference type="KEGG" id="tpla:ElP_23950"/>
<sequence precursor="true">MSVSPMVLLLSSLAPTASQAQDAPRPNVVIIFCDDLGYGDLGCYGNPTIATPNLDRMAAEGQRWTQFYVGASVCTPSRAALMTGRLPVRSGLCSGERRVLFPDSAGGIPASEITLAEALRDLGYDTGMVGKWHLGHLPPYLPTSNGFDSYFGIPYSNDMDRLPSAPEGRAAITKPRVEYFNVPLLRGTEVVERPADQRTITRRYTDEAVRFIDEHKGGNPFFLYLAHSMPHVPLFRSDEYEGVSRRGLYGDVIEEIDGSVGRVLDAIREGGISEETVVFFTSDNGPWLVFGRQGGTAGLLRNGKGSTWEGGMREPFLAWWPGTIPAGGMVRDLGATMDLYVTSILLAGGTPPGDRAIDGVDLRPAFFGAGPSPRDSMLYYRGTELYAARLGPYKAHFITEEAYGRDTNREAHDPPVLYHLEHDPSERFDVSAEHPGVIADIRALVDAHRETVEPVPNQLETRIGGE</sequence>
<feature type="domain" description="Sulfatase N-terminal" evidence="9">
    <location>
        <begin position="26"/>
        <end position="347"/>
    </location>
</feature>
<dbReference type="PROSITE" id="PS00149">
    <property type="entry name" value="SULFATASE_2"/>
    <property type="match status" value="1"/>
</dbReference>
<dbReference type="RefSeq" id="WP_145269441.1">
    <property type="nucleotide sequence ID" value="NZ_CP036426.1"/>
</dbReference>
<evidence type="ECO:0000256" key="6">
    <source>
        <dbReference type="ARBA" id="ARBA00022837"/>
    </source>
</evidence>
<dbReference type="Pfam" id="PF14707">
    <property type="entry name" value="Sulfatase_C"/>
    <property type="match status" value="1"/>
</dbReference>
<gene>
    <name evidence="10" type="primary">atsA_14</name>
    <name evidence="10" type="ORF">ElP_23950</name>
</gene>
<keyword evidence="6" id="KW-0106">Calcium</keyword>
<dbReference type="EMBL" id="CP036426">
    <property type="protein sequence ID" value="QDV34506.1"/>
    <property type="molecule type" value="Genomic_DNA"/>
</dbReference>
<protein>
    <submittedName>
        <fullName evidence="10">Arylsulfatase</fullName>
        <ecNumber evidence="10">3.1.6.1</ecNumber>
    </submittedName>
</protein>
<dbReference type="PANTHER" id="PTHR42693">
    <property type="entry name" value="ARYLSULFATASE FAMILY MEMBER"/>
    <property type="match status" value="1"/>
</dbReference>
<dbReference type="InterPro" id="IPR024607">
    <property type="entry name" value="Sulfatase_CS"/>
</dbReference>
<comment type="cofactor">
    <cofactor evidence="1">
        <name>Ca(2+)</name>
        <dbReference type="ChEBI" id="CHEBI:29108"/>
    </cofactor>
</comment>
<name>A0A518H0X7_9BACT</name>
<reference evidence="10 11" key="1">
    <citation type="submission" date="2019-02" db="EMBL/GenBank/DDBJ databases">
        <title>Deep-cultivation of Planctomycetes and their phenomic and genomic characterization uncovers novel biology.</title>
        <authorList>
            <person name="Wiegand S."/>
            <person name="Jogler M."/>
            <person name="Boedeker C."/>
            <person name="Pinto D."/>
            <person name="Vollmers J."/>
            <person name="Rivas-Marin E."/>
            <person name="Kohn T."/>
            <person name="Peeters S.H."/>
            <person name="Heuer A."/>
            <person name="Rast P."/>
            <person name="Oberbeckmann S."/>
            <person name="Bunk B."/>
            <person name="Jeske O."/>
            <person name="Meyerdierks A."/>
            <person name="Storesund J.E."/>
            <person name="Kallscheuer N."/>
            <person name="Luecker S."/>
            <person name="Lage O.M."/>
            <person name="Pohl T."/>
            <person name="Merkel B.J."/>
            <person name="Hornburger P."/>
            <person name="Mueller R.-W."/>
            <person name="Bruemmer F."/>
            <person name="Labrenz M."/>
            <person name="Spormann A.M."/>
            <person name="Op den Camp H."/>
            <person name="Overmann J."/>
            <person name="Amann R."/>
            <person name="Jetten M.S.M."/>
            <person name="Mascher T."/>
            <person name="Medema M.H."/>
            <person name="Devos D.P."/>
            <person name="Kaster A.-K."/>
            <person name="Ovreas L."/>
            <person name="Rohde M."/>
            <person name="Galperin M.Y."/>
            <person name="Jogler C."/>
        </authorList>
    </citation>
    <scope>NUCLEOTIDE SEQUENCE [LARGE SCALE GENOMIC DNA]</scope>
    <source>
        <strain evidence="10 11">ElP</strain>
    </source>
</reference>
<dbReference type="OrthoDB" id="9783154at2"/>
<evidence type="ECO:0000256" key="8">
    <source>
        <dbReference type="SAM" id="SignalP"/>
    </source>
</evidence>
<keyword evidence="7" id="KW-0325">Glycoprotein</keyword>
<dbReference type="EC" id="3.1.6.1" evidence="10"/>
<dbReference type="Proteomes" id="UP000317835">
    <property type="component" value="Chromosome"/>
</dbReference>
<keyword evidence="3" id="KW-0479">Metal-binding</keyword>
<evidence type="ECO:0000256" key="2">
    <source>
        <dbReference type="ARBA" id="ARBA00008779"/>
    </source>
</evidence>
<evidence type="ECO:0000313" key="10">
    <source>
        <dbReference type="EMBL" id="QDV34506.1"/>
    </source>
</evidence>
<feature type="chain" id="PRO_5022052857" evidence="8">
    <location>
        <begin position="21"/>
        <end position="466"/>
    </location>
</feature>
<dbReference type="Gene3D" id="3.30.1120.10">
    <property type="match status" value="1"/>
</dbReference>
<feature type="signal peptide" evidence="8">
    <location>
        <begin position="1"/>
        <end position="20"/>
    </location>
</feature>
<comment type="similarity">
    <text evidence="2">Belongs to the sulfatase family.</text>
</comment>
<dbReference type="AlphaFoldDB" id="A0A518H0X7"/>
<evidence type="ECO:0000256" key="3">
    <source>
        <dbReference type="ARBA" id="ARBA00022723"/>
    </source>
</evidence>
<proteinExistence type="inferred from homology"/>
<accession>A0A518H0X7</accession>
<keyword evidence="11" id="KW-1185">Reference proteome</keyword>
<keyword evidence="4 8" id="KW-0732">Signal</keyword>
<evidence type="ECO:0000256" key="5">
    <source>
        <dbReference type="ARBA" id="ARBA00022801"/>
    </source>
</evidence>
<dbReference type="InterPro" id="IPR050738">
    <property type="entry name" value="Sulfatase"/>
</dbReference>
<keyword evidence="5 10" id="KW-0378">Hydrolase</keyword>
<dbReference type="SUPFAM" id="SSF53649">
    <property type="entry name" value="Alkaline phosphatase-like"/>
    <property type="match status" value="1"/>
</dbReference>
<evidence type="ECO:0000313" key="11">
    <source>
        <dbReference type="Proteomes" id="UP000317835"/>
    </source>
</evidence>
<evidence type="ECO:0000256" key="1">
    <source>
        <dbReference type="ARBA" id="ARBA00001913"/>
    </source>
</evidence>
<dbReference type="Pfam" id="PF00884">
    <property type="entry name" value="Sulfatase"/>
    <property type="match status" value="1"/>
</dbReference>
<dbReference type="InterPro" id="IPR000917">
    <property type="entry name" value="Sulfatase_N"/>
</dbReference>
<dbReference type="InterPro" id="IPR017850">
    <property type="entry name" value="Alkaline_phosphatase_core_sf"/>
</dbReference>
<dbReference type="GO" id="GO:0004065">
    <property type="term" value="F:arylsulfatase activity"/>
    <property type="evidence" value="ECO:0007669"/>
    <property type="project" value="UniProtKB-EC"/>
</dbReference>
<evidence type="ECO:0000256" key="7">
    <source>
        <dbReference type="ARBA" id="ARBA00023180"/>
    </source>
</evidence>
<organism evidence="10 11">
    <name type="scientific">Tautonia plasticadhaerens</name>
    <dbReference type="NCBI Taxonomy" id="2527974"/>
    <lineage>
        <taxon>Bacteria</taxon>
        <taxon>Pseudomonadati</taxon>
        <taxon>Planctomycetota</taxon>
        <taxon>Planctomycetia</taxon>
        <taxon>Isosphaerales</taxon>
        <taxon>Isosphaeraceae</taxon>
        <taxon>Tautonia</taxon>
    </lineage>
</organism>